<accession>A0A1R0F8W8</accession>
<dbReference type="EMBL" id="LXYT01000002">
    <property type="protein sequence ID" value="OLY43423.1"/>
    <property type="molecule type" value="Genomic_DNA"/>
</dbReference>
<dbReference type="Proteomes" id="UP000187344">
    <property type="component" value="Unassembled WGS sequence"/>
</dbReference>
<keyword evidence="2" id="KW-1185">Reference proteome</keyword>
<gene>
    <name evidence="1" type="ORF">PEB0149_008500</name>
</gene>
<dbReference type="AlphaFoldDB" id="A0A1R0F8W8"/>
<name>A0A1R0F8W8_9HYPH</name>
<dbReference type="OrthoDB" id="7924762at2"/>
<proteinExistence type="predicted"/>
<dbReference type="GeneID" id="92991858"/>
<comment type="caution">
    <text evidence="1">The sequence shown here is derived from an EMBL/GenBank/DDBJ whole genome shotgun (WGS) entry which is preliminary data.</text>
</comment>
<reference evidence="1 2" key="1">
    <citation type="submission" date="2016-12" db="EMBL/GenBank/DDBJ databases">
        <title>Comparative genomics of Bartonella apis.</title>
        <authorList>
            <person name="Engel P."/>
        </authorList>
    </citation>
    <scope>NUCLEOTIDE SEQUENCE [LARGE SCALE GENOMIC DNA]</scope>
    <source>
        <strain evidence="1 2">PEB0149</strain>
    </source>
</reference>
<sequence length="121" mass="13528">MYRLFFTAILCLPLVACGGSKKTCSSREVLDALHDKLVIGMNYQAGVDGYYDGQKAKITLTDPRTIGPSGDFMRCSVAMKLTHYVDPKTNERYPKPLEKTVPMPFSFKDVDAMITEIRVAQ</sequence>
<evidence type="ECO:0000313" key="1">
    <source>
        <dbReference type="EMBL" id="OLY43423.1"/>
    </source>
</evidence>
<evidence type="ECO:0000313" key="2">
    <source>
        <dbReference type="Proteomes" id="UP000187344"/>
    </source>
</evidence>
<organism evidence="1 2">
    <name type="scientific">Bartonella apis</name>
    <dbReference type="NCBI Taxonomy" id="1686310"/>
    <lineage>
        <taxon>Bacteria</taxon>
        <taxon>Pseudomonadati</taxon>
        <taxon>Pseudomonadota</taxon>
        <taxon>Alphaproteobacteria</taxon>
        <taxon>Hyphomicrobiales</taxon>
        <taxon>Bartonellaceae</taxon>
        <taxon>Bartonella</taxon>
    </lineage>
</organism>
<protein>
    <submittedName>
        <fullName evidence="1">Uncharacterized protein</fullName>
    </submittedName>
</protein>
<dbReference type="RefSeq" id="WP_075870283.1">
    <property type="nucleotide sequence ID" value="NZ_CALYQA010000001.1"/>
</dbReference>